<comment type="caution">
    <text evidence="2">The sequence shown here is derived from an EMBL/GenBank/DDBJ whole genome shotgun (WGS) entry which is preliminary data.</text>
</comment>
<evidence type="ECO:0000256" key="1">
    <source>
        <dbReference type="ARBA" id="ARBA00023002"/>
    </source>
</evidence>
<keyword evidence="3" id="KW-1185">Reference proteome</keyword>
<evidence type="ECO:0000313" key="3">
    <source>
        <dbReference type="Proteomes" id="UP000708208"/>
    </source>
</evidence>
<dbReference type="PANTHER" id="PTHR43658">
    <property type="entry name" value="SHORT-CHAIN DEHYDROGENASE/REDUCTASE"/>
    <property type="match status" value="1"/>
</dbReference>
<proteinExistence type="predicted"/>
<reference evidence="2" key="1">
    <citation type="submission" date="2021-06" db="EMBL/GenBank/DDBJ databases">
        <authorList>
            <person name="Hodson N. C."/>
            <person name="Mongue J. A."/>
            <person name="Jaron S. K."/>
        </authorList>
    </citation>
    <scope>NUCLEOTIDE SEQUENCE</scope>
</reference>
<dbReference type="InterPro" id="IPR002347">
    <property type="entry name" value="SDR_fam"/>
</dbReference>
<sequence length="73" mass="7551">MVTIGASILAITTTYTLRGSGFVAPSATAKSGVQSFVRSLASEWGRYGIRLNCLAPGPVETEGAFSRLDPTGS</sequence>
<dbReference type="AlphaFoldDB" id="A0A8J2PG46"/>
<protein>
    <submittedName>
        <fullName evidence="2">Uncharacterized protein</fullName>
    </submittedName>
</protein>
<dbReference type="GO" id="GO:0005739">
    <property type="term" value="C:mitochondrion"/>
    <property type="evidence" value="ECO:0007669"/>
    <property type="project" value="TreeGrafter"/>
</dbReference>
<dbReference type="PANTHER" id="PTHR43658:SF8">
    <property type="entry name" value="17-BETA-HYDROXYSTEROID DEHYDROGENASE 14-RELATED"/>
    <property type="match status" value="1"/>
</dbReference>
<dbReference type="GO" id="GO:0008670">
    <property type="term" value="F:2,4-dienoyl-CoA reductase (NADPH) activity"/>
    <property type="evidence" value="ECO:0007669"/>
    <property type="project" value="TreeGrafter"/>
</dbReference>
<gene>
    <name evidence="2" type="ORF">AFUS01_LOCUS31301</name>
</gene>
<evidence type="ECO:0000313" key="2">
    <source>
        <dbReference type="EMBL" id="CAG7820933.1"/>
    </source>
</evidence>
<dbReference type="Pfam" id="PF13561">
    <property type="entry name" value="adh_short_C2"/>
    <property type="match status" value="1"/>
</dbReference>
<dbReference type="OrthoDB" id="1888931at2759"/>
<dbReference type="GO" id="GO:0006635">
    <property type="term" value="P:fatty acid beta-oxidation"/>
    <property type="evidence" value="ECO:0007669"/>
    <property type="project" value="TreeGrafter"/>
</dbReference>
<accession>A0A8J2PG46</accession>
<organism evidence="2 3">
    <name type="scientific">Allacma fusca</name>
    <dbReference type="NCBI Taxonomy" id="39272"/>
    <lineage>
        <taxon>Eukaryota</taxon>
        <taxon>Metazoa</taxon>
        <taxon>Ecdysozoa</taxon>
        <taxon>Arthropoda</taxon>
        <taxon>Hexapoda</taxon>
        <taxon>Collembola</taxon>
        <taxon>Symphypleona</taxon>
        <taxon>Sminthuridae</taxon>
        <taxon>Allacma</taxon>
    </lineage>
</organism>
<keyword evidence="1" id="KW-0560">Oxidoreductase</keyword>
<dbReference type="EMBL" id="CAJVCH010494833">
    <property type="protein sequence ID" value="CAG7820933.1"/>
    <property type="molecule type" value="Genomic_DNA"/>
</dbReference>
<name>A0A8J2PG46_9HEXA</name>
<dbReference type="Proteomes" id="UP000708208">
    <property type="component" value="Unassembled WGS sequence"/>
</dbReference>